<sequence>MTQRIGPPEQHITCTTIETWCSRQQQPFFQPCTSKFDIRENYTDPVTKDLQSPLFEKTRDDDKPGQSYEDKMFMKQMDNEFVRDSEGSWVAPLPFRVPRQPLPSNRQQALHRANMLDTSLNRNPVKAGTLSYIYE</sequence>
<gene>
    <name evidence="2" type="ORF">MGAL_10B048314</name>
</gene>
<keyword evidence="3" id="KW-1185">Reference proteome</keyword>
<comment type="caution">
    <text evidence="2">The sequence shown here is derived from an EMBL/GenBank/DDBJ whole genome shotgun (WGS) entry which is preliminary data.</text>
</comment>
<evidence type="ECO:0000313" key="2">
    <source>
        <dbReference type="EMBL" id="VDI32286.1"/>
    </source>
</evidence>
<evidence type="ECO:0000313" key="3">
    <source>
        <dbReference type="Proteomes" id="UP000596742"/>
    </source>
</evidence>
<dbReference type="OrthoDB" id="6141748at2759"/>
<organism evidence="2 3">
    <name type="scientific">Mytilus galloprovincialis</name>
    <name type="common">Mediterranean mussel</name>
    <dbReference type="NCBI Taxonomy" id="29158"/>
    <lineage>
        <taxon>Eukaryota</taxon>
        <taxon>Metazoa</taxon>
        <taxon>Spiralia</taxon>
        <taxon>Lophotrochozoa</taxon>
        <taxon>Mollusca</taxon>
        <taxon>Bivalvia</taxon>
        <taxon>Autobranchia</taxon>
        <taxon>Pteriomorphia</taxon>
        <taxon>Mytilida</taxon>
        <taxon>Mytiloidea</taxon>
        <taxon>Mytilidae</taxon>
        <taxon>Mytilinae</taxon>
        <taxon>Mytilus</taxon>
    </lineage>
</organism>
<dbReference type="EMBL" id="UYJE01004893">
    <property type="protein sequence ID" value="VDI32286.1"/>
    <property type="molecule type" value="Genomic_DNA"/>
</dbReference>
<feature type="compositionally biased region" description="Basic and acidic residues" evidence="1">
    <location>
        <begin position="56"/>
        <end position="66"/>
    </location>
</feature>
<feature type="region of interest" description="Disordered" evidence="1">
    <location>
        <begin position="47"/>
        <end position="66"/>
    </location>
</feature>
<dbReference type="PANTHER" id="PTHR47331:SF7">
    <property type="match status" value="1"/>
</dbReference>
<dbReference type="PANTHER" id="PTHR47331">
    <property type="entry name" value="PHD-TYPE DOMAIN-CONTAINING PROTEIN"/>
    <property type="match status" value="1"/>
</dbReference>
<proteinExistence type="predicted"/>
<dbReference type="AlphaFoldDB" id="A0A8B6ECD9"/>
<evidence type="ECO:0000256" key="1">
    <source>
        <dbReference type="SAM" id="MobiDB-lite"/>
    </source>
</evidence>
<accession>A0A8B6ECD9</accession>
<dbReference type="Proteomes" id="UP000596742">
    <property type="component" value="Unassembled WGS sequence"/>
</dbReference>
<reference evidence="2" key="1">
    <citation type="submission" date="2018-11" db="EMBL/GenBank/DDBJ databases">
        <authorList>
            <person name="Alioto T."/>
            <person name="Alioto T."/>
        </authorList>
    </citation>
    <scope>NUCLEOTIDE SEQUENCE</scope>
</reference>
<protein>
    <submittedName>
        <fullName evidence="2">Uncharacterized protein</fullName>
    </submittedName>
</protein>
<name>A0A8B6ECD9_MYTGA</name>